<accession>A0A0K0FTQ2</accession>
<sequence>MISSNILKLLSLIFIFTTCVYPYDEKIADKLSKNNTETIKFQKYKEYCVSYNYWKLQMPFDEVTDPRITLVLHSTINYIPYLKDQIDTWEGPISLALVIPPPKKIKCPTNNTKGIECGRYSDKKLIFFKILDFFSRGNDISRVSLHLIFENKKLFTSCPVVKRYRFDYAKITNKYLMNLIEESKNEKKYFDVYPINVARNIGRNGKETELFFSGDIEQVCSDKYESKVRKLAKREIIDKKKNIILIHRRFEMDEKEKYPKNKKELKKLYDKKKALVFHQLIYKNGHYIPNLEEWFKEAENFKEGRIFKKFSYFDPGWEPQFVGGSNVPYHDENFPYRIRSNTHLAHIMCYKNFEFAVLSDQFTIHKGIKHAFEKQKTITREVKIKAYNYSLKFNQKLKESYPKRRDICKPLVAYKG</sequence>
<reference evidence="3" key="2">
    <citation type="submission" date="2015-08" db="UniProtKB">
        <authorList>
            <consortium name="WormBaseParasite"/>
        </authorList>
    </citation>
    <scope>IDENTIFICATION</scope>
</reference>
<evidence type="ECO:0000256" key="1">
    <source>
        <dbReference type="SAM" id="SignalP"/>
    </source>
</evidence>
<dbReference type="Pfam" id="PF13896">
    <property type="entry name" value="Glyco_transf_49"/>
    <property type="match status" value="1"/>
</dbReference>
<evidence type="ECO:0000313" key="2">
    <source>
        <dbReference type="Proteomes" id="UP000035680"/>
    </source>
</evidence>
<dbReference type="PANTHER" id="PTHR47411">
    <property type="entry name" value="B3GNT1, BETA-1,3-N-ACETYLGUCOSAMINYLTRANSFERASE 1, HOMOLOG"/>
    <property type="match status" value="1"/>
</dbReference>
<organism evidence="2 3">
    <name type="scientific">Strongyloides venezuelensis</name>
    <name type="common">Threadworm</name>
    <dbReference type="NCBI Taxonomy" id="75913"/>
    <lineage>
        <taxon>Eukaryota</taxon>
        <taxon>Metazoa</taxon>
        <taxon>Ecdysozoa</taxon>
        <taxon>Nematoda</taxon>
        <taxon>Chromadorea</taxon>
        <taxon>Rhabditida</taxon>
        <taxon>Tylenchina</taxon>
        <taxon>Panagrolaimomorpha</taxon>
        <taxon>Strongyloidoidea</taxon>
        <taxon>Strongyloididae</taxon>
        <taxon>Strongyloides</taxon>
    </lineage>
</organism>
<protein>
    <submittedName>
        <fullName evidence="3">Glycosyltransferase family 92 protein</fullName>
    </submittedName>
</protein>
<name>A0A0K0FTQ2_STRVS</name>
<reference evidence="2" key="1">
    <citation type="submission" date="2014-07" db="EMBL/GenBank/DDBJ databases">
        <authorList>
            <person name="Martin A.A"/>
            <person name="De Silva N."/>
        </authorList>
    </citation>
    <scope>NUCLEOTIDE SEQUENCE</scope>
</reference>
<dbReference type="Proteomes" id="UP000035680">
    <property type="component" value="Unassembled WGS sequence"/>
</dbReference>
<feature type="signal peptide" evidence="1">
    <location>
        <begin position="1"/>
        <end position="22"/>
    </location>
</feature>
<feature type="chain" id="PRO_5005330075" evidence="1">
    <location>
        <begin position="23"/>
        <end position="416"/>
    </location>
</feature>
<dbReference type="PANTHER" id="PTHR47411:SF3">
    <property type="entry name" value="I-BETA-1,3-N-ACETYLGLUCOSAMINYLTRANSFERASE"/>
    <property type="match status" value="1"/>
</dbReference>
<dbReference type="WBParaSite" id="SVE_1571400.1">
    <property type="protein sequence ID" value="SVE_1571400.1"/>
    <property type="gene ID" value="SVE_1571400"/>
</dbReference>
<evidence type="ECO:0000313" key="3">
    <source>
        <dbReference type="WBParaSite" id="SVE_1571400.1"/>
    </source>
</evidence>
<keyword evidence="2" id="KW-1185">Reference proteome</keyword>
<keyword evidence="1" id="KW-0732">Signal</keyword>
<proteinExistence type="predicted"/>
<dbReference type="AlphaFoldDB" id="A0A0K0FTQ2"/>